<accession>A0ACB0YNE4</accession>
<dbReference type="Proteomes" id="UP001497535">
    <property type="component" value="Unassembled WGS sequence"/>
</dbReference>
<dbReference type="EMBL" id="CAVMJV010000015">
    <property type="protein sequence ID" value="CAK5054725.1"/>
    <property type="molecule type" value="Genomic_DNA"/>
</dbReference>
<protein>
    <submittedName>
        <fullName evidence="1">Uncharacterized protein</fullName>
    </submittedName>
</protein>
<evidence type="ECO:0000313" key="2">
    <source>
        <dbReference type="Proteomes" id="UP001497535"/>
    </source>
</evidence>
<comment type="caution">
    <text evidence="1">The sequence shown here is derived from an EMBL/GenBank/DDBJ whole genome shotgun (WGS) entry which is preliminary data.</text>
</comment>
<sequence>MVRKSYRCSICHSRLNFENAYNLKNCNHTFHQNCITRWINEGAQTCPRCQAHSTLADIKKIYFDEGGDSQESDDEMMQGTSNMATQNPVPSNQGTINVIVKDTYNDSKMAVQMEPNGTVLGLKYKISDRRGLPTATQRLIYRGHNLEENCKSLFIFYRNFYRAAVFSVAAFKREKKFLV</sequence>
<reference evidence="1" key="1">
    <citation type="submission" date="2023-11" db="EMBL/GenBank/DDBJ databases">
        <authorList>
            <person name="Poullet M."/>
        </authorList>
    </citation>
    <scope>NUCLEOTIDE SEQUENCE</scope>
    <source>
        <strain evidence="1">E1834</strain>
    </source>
</reference>
<keyword evidence="2" id="KW-1185">Reference proteome</keyword>
<organism evidence="1 2">
    <name type="scientific">Meloidogyne enterolobii</name>
    <name type="common">Root-knot nematode worm</name>
    <name type="synonym">Meloidogyne mayaguensis</name>
    <dbReference type="NCBI Taxonomy" id="390850"/>
    <lineage>
        <taxon>Eukaryota</taxon>
        <taxon>Metazoa</taxon>
        <taxon>Ecdysozoa</taxon>
        <taxon>Nematoda</taxon>
        <taxon>Chromadorea</taxon>
        <taxon>Rhabditida</taxon>
        <taxon>Tylenchina</taxon>
        <taxon>Tylenchomorpha</taxon>
        <taxon>Tylenchoidea</taxon>
        <taxon>Meloidogynidae</taxon>
        <taxon>Meloidogyninae</taxon>
        <taxon>Meloidogyne</taxon>
    </lineage>
</organism>
<proteinExistence type="predicted"/>
<evidence type="ECO:0000313" key="1">
    <source>
        <dbReference type="EMBL" id="CAK5054725.1"/>
    </source>
</evidence>
<gene>
    <name evidence="1" type="ORF">MENTE1834_LOCUS14487</name>
</gene>
<name>A0ACB0YNE4_MELEN</name>